<dbReference type="InterPro" id="IPR000639">
    <property type="entry name" value="Epox_hydrolase-like"/>
</dbReference>
<organism evidence="8 9">
    <name type="scientific">Batillaria attramentaria</name>
    <dbReference type="NCBI Taxonomy" id="370345"/>
    <lineage>
        <taxon>Eukaryota</taxon>
        <taxon>Metazoa</taxon>
        <taxon>Spiralia</taxon>
        <taxon>Lophotrochozoa</taxon>
        <taxon>Mollusca</taxon>
        <taxon>Gastropoda</taxon>
        <taxon>Caenogastropoda</taxon>
        <taxon>Sorbeoconcha</taxon>
        <taxon>Cerithioidea</taxon>
        <taxon>Batillariidae</taxon>
        <taxon>Batillaria</taxon>
    </lineage>
</organism>
<evidence type="ECO:0000313" key="8">
    <source>
        <dbReference type="EMBL" id="KAK7495547.1"/>
    </source>
</evidence>
<dbReference type="SUPFAM" id="SSF53474">
    <property type="entry name" value="alpha/beta-Hydrolases"/>
    <property type="match status" value="1"/>
</dbReference>
<dbReference type="EMBL" id="JACVVK020000074">
    <property type="protein sequence ID" value="KAK7495547.1"/>
    <property type="molecule type" value="Genomic_DNA"/>
</dbReference>
<evidence type="ECO:0000313" key="9">
    <source>
        <dbReference type="Proteomes" id="UP001519460"/>
    </source>
</evidence>
<dbReference type="InterPro" id="IPR050266">
    <property type="entry name" value="AB_hydrolase_sf"/>
</dbReference>
<reference evidence="8 9" key="1">
    <citation type="journal article" date="2023" name="Sci. Data">
        <title>Genome assembly of the Korean intertidal mud-creeper Batillaria attramentaria.</title>
        <authorList>
            <person name="Patra A.K."/>
            <person name="Ho P.T."/>
            <person name="Jun S."/>
            <person name="Lee S.J."/>
            <person name="Kim Y."/>
            <person name="Won Y.J."/>
        </authorList>
    </citation>
    <scope>NUCLEOTIDE SEQUENCE [LARGE SCALE GENOMIC DNA]</scope>
    <source>
        <strain evidence="8">Wonlab-2016</strain>
    </source>
</reference>
<dbReference type="FunFam" id="3.40.50.1820:FF:000041">
    <property type="entry name" value="Mesoderm-specific transcript homolog protein"/>
    <property type="match status" value="1"/>
</dbReference>
<dbReference type="PRINTS" id="PR00412">
    <property type="entry name" value="EPOXHYDRLASE"/>
</dbReference>
<keyword evidence="9" id="KW-1185">Reference proteome</keyword>
<comment type="subcellular location">
    <subcellularLocation>
        <location evidence="1">Endoplasmic reticulum membrane</location>
        <topology evidence="1">Multi-pass membrane protein</topology>
    </subcellularLocation>
</comment>
<dbReference type="Proteomes" id="UP001519460">
    <property type="component" value="Unassembled WGS sequence"/>
</dbReference>
<dbReference type="InterPro" id="IPR029058">
    <property type="entry name" value="AB_hydrolase_fold"/>
</dbReference>
<gene>
    <name evidence="8" type="ORF">BaRGS_00013245</name>
</gene>
<evidence type="ECO:0000256" key="2">
    <source>
        <dbReference type="ARBA" id="ARBA00022692"/>
    </source>
</evidence>
<proteinExistence type="predicted"/>
<evidence type="ECO:0000256" key="4">
    <source>
        <dbReference type="ARBA" id="ARBA00022824"/>
    </source>
</evidence>
<evidence type="ECO:0000256" key="6">
    <source>
        <dbReference type="ARBA" id="ARBA00023136"/>
    </source>
</evidence>
<dbReference type="InterPro" id="IPR000073">
    <property type="entry name" value="AB_hydrolase_1"/>
</dbReference>
<keyword evidence="4" id="KW-0256">Endoplasmic reticulum</keyword>
<evidence type="ECO:0000256" key="5">
    <source>
        <dbReference type="ARBA" id="ARBA00022989"/>
    </source>
</evidence>
<dbReference type="AlphaFoldDB" id="A0ABD0L870"/>
<accession>A0ABD0L870</accession>
<evidence type="ECO:0000259" key="7">
    <source>
        <dbReference type="Pfam" id="PF00561"/>
    </source>
</evidence>
<dbReference type="PANTHER" id="PTHR43798">
    <property type="entry name" value="MONOACYLGLYCEROL LIPASE"/>
    <property type="match status" value="1"/>
</dbReference>
<evidence type="ECO:0000256" key="1">
    <source>
        <dbReference type="ARBA" id="ARBA00004477"/>
    </source>
</evidence>
<protein>
    <recommendedName>
        <fullName evidence="7">AB hydrolase-1 domain-containing protein</fullName>
    </recommendedName>
</protein>
<feature type="domain" description="AB hydrolase-1" evidence="7">
    <location>
        <begin position="63"/>
        <end position="314"/>
    </location>
</feature>
<dbReference type="GO" id="GO:0016787">
    <property type="term" value="F:hydrolase activity"/>
    <property type="evidence" value="ECO:0007669"/>
    <property type="project" value="UniProtKB-KW"/>
</dbReference>
<dbReference type="PANTHER" id="PTHR43798:SF33">
    <property type="entry name" value="HYDROLASE, PUTATIVE (AFU_ORTHOLOGUE AFUA_2G14860)-RELATED"/>
    <property type="match status" value="1"/>
</dbReference>
<keyword evidence="5" id="KW-1133">Transmembrane helix</keyword>
<keyword evidence="6" id="KW-0472">Membrane</keyword>
<comment type="caution">
    <text evidence="8">The sequence shown here is derived from an EMBL/GenBank/DDBJ whole genome shotgun (WGS) entry which is preliminary data.</text>
</comment>
<dbReference type="Pfam" id="PF00561">
    <property type="entry name" value="Abhydrolase_1"/>
    <property type="match status" value="1"/>
</dbReference>
<dbReference type="Gene3D" id="3.40.50.1820">
    <property type="entry name" value="alpha/beta hydrolase"/>
    <property type="match status" value="1"/>
</dbReference>
<name>A0ABD0L870_9CAEN</name>
<sequence>MCSFPVLGIVAAVFAVVVALATFYPPPPLSTRLQAWKNRGSVMRYGEHDIFYIDVKGTGSKGVLVCLHGFPTFSWDWSKVLPGLEKEFSRVVLLDFLGYGFSDKPLSHSYTIGEQADIVERLTQKLSLKQAHLLSHDYGDTVALELLARHNAATQPESRSLPVLSVQSLTMLNGGVFPETNNPRPMQQLLLIPVLGPLLSRLTFFHLFKFGFGEIFGDTKPSEEEYLDFYAGLRHKNGHHVNPSLLQYIPERSKFKERWVGALTSTQVPVLMIYGPADPVNPPAFAEHFRKTVPQHRLEVLKTSIGHYPQWEEPESILHHLSHFIQHLNADSADATRQKRV</sequence>
<dbReference type="GO" id="GO:0005789">
    <property type="term" value="C:endoplasmic reticulum membrane"/>
    <property type="evidence" value="ECO:0007669"/>
    <property type="project" value="UniProtKB-SubCell"/>
</dbReference>
<keyword evidence="2" id="KW-0812">Transmembrane</keyword>
<keyword evidence="3" id="KW-0378">Hydrolase</keyword>
<evidence type="ECO:0000256" key="3">
    <source>
        <dbReference type="ARBA" id="ARBA00022801"/>
    </source>
</evidence>